<feature type="region of interest" description="Disordered" evidence="6">
    <location>
        <begin position="1"/>
        <end position="29"/>
    </location>
</feature>
<feature type="transmembrane region" description="Helical" evidence="7">
    <location>
        <begin position="272"/>
        <end position="290"/>
    </location>
</feature>
<feature type="transmembrane region" description="Helical" evidence="7">
    <location>
        <begin position="351"/>
        <end position="372"/>
    </location>
</feature>
<feature type="transmembrane region" description="Helical" evidence="7">
    <location>
        <begin position="90"/>
        <end position="113"/>
    </location>
</feature>
<evidence type="ECO:0000256" key="1">
    <source>
        <dbReference type="ARBA" id="ARBA00004141"/>
    </source>
</evidence>
<keyword evidence="4 7" id="KW-1133">Transmembrane helix</keyword>
<feature type="transmembrane region" description="Helical" evidence="7">
    <location>
        <begin position="457"/>
        <end position="483"/>
    </location>
</feature>
<dbReference type="OMA" id="DAGRLMF"/>
<feature type="transmembrane region" description="Helical" evidence="7">
    <location>
        <begin position="197"/>
        <end position="218"/>
    </location>
</feature>
<gene>
    <name evidence="9" type="ORF">K437DRAFT_54422</name>
</gene>
<evidence type="ECO:0000256" key="5">
    <source>
        <dbReference type="ARBA" id="ARBA00023136"/>
    </source>
</evidence>
<evidence type="ECO:0000256" key="3">
    <source>
        <dbReference type="ARBA" id="ARBA00022692"/>
    </source>
</evidence>
<feature type="transmembrane region" description="Helical" evidence="7">
    <location>
        <begin position="310"/>
        <end position="331"/>
    </location>
</feature>
<dbReference type="OrthoDB" id="294730at2759"/>
<accession>A0A066VD31</accession>
<proteinExistence type="inferred from homology"/>
<evidence type="ECO:0000313" key="9">
    <source>
        <dbReference type="EMBL" id="KDN36490.1"/>
    </source>
</evidence>
<sequence>MSSDSIHRRSVEPAAAATPAADSSSIASSGETAGVLGGASTDVGKKKDAVGSASLVDGAEKGPVVVQADDYDASQGISEKTKAKFKQLGWVRLTVCLIVEAIALGALSLPGVFATLGLVPGALTCIGIGLIAIYTSYLVGRACNRSPIPIEHFHDLGELMFGRVGREVIGGCFFVYLGLVTGSHALTGAIAFNNLSNSAVCSIVFTVVSSIILFLVALPPSFADIAILGYIDFVSICAAILLTIVATGIQASNAPGGLSAVNWHAFPEERPTFAKAFVAITNVVFAYSFAICQPSFQAELKKPNDYIKSVWALGITEIVLYTLTGAIIYVFVGQGVQSPALLSAGPTVSKIAFGIALPVIFISGSINTTSAARYMHVRIFGKTRHRWISTPLGIGAWLGLNAVIVIFGWVVASLVPFFENFLGLMASLAVSGFTFYLPALMWFLCPGMKEGTWRDSWKNIMLAAVNAVIFLMGIFILVCGVYSSVTEIKEQYATGTIHRPFSCNLH</sequence>
<dbReference type="STRING" id="1037660.A0A066VD31"/>
<dbReference type="AlphaFoldDB" id="A0A066VD31"/>
<evidence type="ECO:0000313" key="10">
    <source>
        <dbReference type="Proteomes" id="UP000027361"/>
    </source>
</evidence>
<dbReference type="HOGENOM" id="CLU_027816_4_0_1"/>
<organism evidence="9 10">
    <name type="scientific">Tilletiaria anomala (strain ATCC 24038 / CBS 436.72 / UBC 951)</name>
    <dbReference type="NCBI Taxonomy" id="1037660"/>
    <lineage>
        <taxon>Eukaryota</taxon>
        <taxon>Fungi</taxon>
        <taxon>Dikarya</taxon>
        <taxon>Basidiomycota</taxon>
        <taxon>Ustilaginomycotina</taxon>
        <taxon>Exobasidiomycetes</taxon>
        <taxon>Georgefischeriales</taxon>
        <taxon>Tilletiariaceae</taxon>
        <taxon>Tilletiaria</taxon>
    </lineage>
</organism>
<feature type="compositionally biased region" description="Basic and acidic residues" evidence="6">
    <location>
        <begin position="1"/>
        <end position="11"/>
    </location>
</feature>
<evidence type="ECO:0000256" key="4">
    <source>
        <dbReference type="ARBA" id="ARBA00022989"/>
    </source>
</evidence>
<feature type="transmembrane region" description="Helical" evidence="7">
    <location>
        <begin position="421"/>
        <end position="445"/>
    </location>
</feature>
<feature type="compositionally biased region" description="Low complexity" evidence="6">
    <location>
        <begin position="12"/>
        <end position="29"/>
    </location>
</feature>
<dbReference type="Proteomes" id="UP000027361">
    <property type="component" value="Unassembled WGS sequence"/>
</dbReference>
<dbReference type="Pfam" id="PF01490">
    <property type="entry name" value="Aa_trans"/>
    <property type="match status" value="1"/>
</dbReference>
<feature type="transmembrane region" description="Helical" evidence="7">
    <location>
        <begin position="392"/>
        <end position="415"/>
    </location>
</feature>
<name>A0A066VD31_TILAU</name>
<dbReference type="InterPro" id="IPR013057">
    <property type="entry name" value="AA_transpt_TM"/>
</dbReference>
<comment type="subcellular location">
    <subcellularLocation>
        <location evidence="1">Membrane</location>
        <topology evidence="1">Multi-pass membrane protein</topology>
    </subcellularLocation>
</comment>
<dbReference type="GO" id="GO:0015179">
    <property type="term" value="F:L-amino acid transmembrane transporter activity"/>
    <property type="evidence" value="ECO:0007669"/>
    <property type="project" value="TreeGrafter"/>
</dbReference>
<feature type="transmembrane region" description="Helical" evidence="7">
    <location>
        <begin position="119"/>
        <end position="139"/>
    </location>
</feature>
<dbReference type="PANTHER" id="PTHR22950:SF8">
    <property type="entry name" value="AMINO ACID TRANSPORTER (EUROFUNG)"/>
    <property type="match status" value="1"/>
</dbReference>
<reference evidence="9 10" key="1">
    <citation type="submission" date="2014-05" db="EMBL/GenBank/DDBJ databases">
        <title>Draft genome sequence of a rare smut relative, Tilletiaria anomala UBC 951.</title>
        <authorList>
            <consortium name="DOE Joint Genome Institute"/>
            <person name="Toome M."/>
            <person name="Kuo A."/>
            <person name="Henrissat B."/>
            <person name="Lipzen A."/>
            <person name="Tritt A."/>
            <person name="Yoshinaga Y."/>
            <person name="Zane M."/>
            <person name="Barry K."/>
            <person name="Grigoriev I.V."/>
            <person name="Spatafora J.W."/>
            <person name="Aimea M.C."/>
        </authorList>
    </citation>
    <scope>NUCLEOTIDE SEQUENCE [LARGE SCALE GENOMIC DNA]</scope>
    <source>
        <strain evidence="9 10">UBC 951</strain>
    </source>
</reference>
<dbReference type="InParanoid" id="A0A066VD31"/>
<keyword evidence="3 7" id="KW-0812">Transmembrane</keyword>
<dbReference type="PANTHER" id="PTHR22950">
    <property type="entry name" value="AMINO ACID TRANSPORTER"/>
    <property type="match status" value="1"/>
</dbReference>
<keyword evidence="10" id="KW-1185">Reference proteome</keyword>
<comment type="caution">
    <text evidence="9">The sequence shown here is derived from an EMBL/GenBank/DDBJ whole genome shotgun (WGS) entry which is preliminary data.</text>
</comment>
<keyword evidence="5 7" id="KW-0472">Membrane</keyword>
<feature type="transmembrane region" description="Helical" evidence="7">
    <location>
        <begin position="230"/>
        <end position="252"/>
    </location>
</feature>
<evidence type="ECO:0000256" key="7">
    <source>
        <dbReference type="SAM" id="Phobius"/>
    </source>
</evidence>
<protein>
    <recommendedName>
        <fullName evidence="8">Amino acid transporter transmembrane domain-containing protein</fullName>
    </recommendedName>
</protein>
<evidence type="ECO:0000259" key="8">
    <source>
        <dbReference type="Pfam" id="PF01490"/>
    </source>
</evidence>
<dbReference type="GeneID" id="25267596"/>
<dbReference type="GO" id="GO:0016020">
    <property type="term" value="C:membrane"/>
    <property type="evidence" value="ECO:0007669"/>
    <property type="project" value="UniProtKB-SubCell"/>
</dbReference>
<dbReference type="EMBL" id="JMSN01000167">
    <property type="protein sequence ID" value="KDN36490.1"/>
    <property type="molecule type" value="Genomic_DNA"/>
</dbReference>
<comment type="similarity">
    <text evidence="2">Belongs to the amino acid/polyamine transporter 2 family.</text>
</comment>
<feature type="transmembrane region" description="Helical" evidence="7">
    <location>
        <begin position="168"/>
        <end position="191"/>
    </location>
</feature>
<evidence type="ECO:0000256" key="6">
    <source>
        <dbReference type="SAM" id="MobiDB-lite"/>
    </source>
</evidence>
<evidence type="ECO:0000256" key="2">
    <source>
        <dbReference type="ARBA" id="ARBA00008066"/>
    </source>
</evidence>
<feature type="domain" description="Amino acid transporter transmembrane" evidence="8">
    <location>
        <begin position="87"/>
        <end position="482"/>
    </location>
</feature>
<dbReference type="RefSeq" id="XP_013240068.1">
    <property type="nucleotide sequence ID" value="XM_013384614.1"/>
</dbReference>